<evidence type="ECO:0000256" key="1">
    <source>
        <dbReference type="SAM" id="Coils"/>
    </source>
</evidence>
<dbReference type="PROSITE" id="PS50011">
    <property type="entry name" value="PROTEIN_KINASE_DOM"/>
    <property type="match status" value="1"/>
</dbReference>
<evidence type="ECO:0000259" key="3">
    <source>
        <dbReference type="PROSITE" id="PS50011"/>
    </source>
</evidence>
<evidence type="ECO:0000313" key="5">
    <source>
        <dbReference type="Proteomes" id="UP000789706"/>
    </source>
</evidence>
<dbReference type="Proteomes" id="UP000789706">
    <property type="component" value="Unassembled WGS sequence"/>
</dbReference>
<dbReference type="GO" id="GO:0005524">
    <property type="term" value="F:ATP binding"/>
    <property type="evidence" value="ECO:0007669"/>
    <property type="project" value="InterPro"/>
</dbReference>
<dbReference type="InterPro" id="IPR054000">
    <property type="entry name" value="MLKL_N"/>
</dbReference>
<dbReference type="Pfam" id="PF07714">
    <property type="entry name" value="PK_Tyr_Ser-Thr"/>
    <property type="match status" value="1"/>
</dbReference>
<dbReference type="AlphaFoldDB" id="A0A9N9AW79"/>
<dbReference type="InterPro" id="IPR036537">
    <property type="entry name" value="Adaptor_Cbl_N_dom_sf"/>
</dbReference>
<dbReference type="InterPro" id="IPR000719">
    <property type="entry name" value="Prot_kinase_dom"/>
</dbReference>
<gene>
    <name evidence="4" type="ORF">DEBURN_LOCUS6844</name>
</gene>
<reference evidence="4" key="1">
    <citation type="submission" date="2021-06" db="EMBL/GenBank/DDBJ databases">
        <authorList>
            <person name="Kallberg Y."/>
            <person name="Tangrot J."/>
            <person name="Rosling A."/>
        </authorList>
    </citation>
    <scope>NUCLEOTIDE SEQUENCE</scope>
    <source>
        <strain evidence="4">AZ414A</strain>
    </source>
</reference>
<dbReference type="Gene3D" id="1.25.40.10">
    <property type="entry name" value="Tetratricopeptide repeat domain"/>
    <property type="match status" value="1"/>
</dbReference>
<name>A0A9N9AW79_9GLOM</name>
<dbReference type="EMBL" id="CAJVPK010000747">
    <property type="protein sequence ID" value="CAG8545712.1"/>
    <property type="molecule type" value="Genomic_DNA"/>
</dbReference>
<dbReference type="InterPro" id="IPR011009">
    <property type="entry name" value="Kinase-like_dom_sf"/>
</dbReference>
<sequence>MSFEVMTSTIEVTESLDTIGSNLDIAKSTFCAVGAAGEAVSPFVPLIGAVTLVISEIIKVYETVQYNKKICDSLMDRVNSAEAAIKTLKRRKTENEKNFRNQEYYKSFICFIEIMKRIKKFIVDVSNLHGYQKFVRSGSVKSKFDSLAEDFDKVMSELHFTMAVANEEQRRIDQIALESDIADMTKFLEKIGDDIIDQNQKINIVLHEVSLMKEKLDHSDSDQNIKAKKIKSTELNDPLKSKPTDRRGKNRQVIKKMYRNIEVACKPIDLQNSDPKEAAKIQGHLAILGKLRESLNIIRFYGLSYTENSDVMVFEWADRGSLRELYCQYDIAWHVKVQIALDICRGLTFLHSCDILHHDIRCEHIMMTTRLVPKIAKFKYSRMATGPTTDMKGVTDIMRWMAPEKLYYSTYSIESTNYTKKHVHVPYTFKCEIFSFGMLLWELVFEKIPYEKWDILKIKEHVLAGNREKITWEKASPDVEKLQKGLAKIIISAWEGDPAIRASLQNIFMNLDHLVDEYCTPDKEFSFSLLPDKELDLDGSLSRTVSISDEGIAAHKKNEHTKAWECFSAHAELNNALAKYWKGYYLWEGVEVEKDRKQACELFKEAADDEIPDAQLSANNNNATAQFKLREMYLNGKLGEKDEH</sequence>
<feature type="region of interest" description="Disordered" evidence="2">
    <location>
        <begin position="220"/>
        <end position="248"/>
    </location>
</feature>
<organism evidence="4 5">
    <name type="scientific">Diversispora eburnea</name>
    <dbReference type="NCBI Taxonomy" id="1213867"/>
    <lineage>
        <taxon>Eukaryota</taxon>
        <taxon>Fungi</taxon>
        <taxon>Fungi incertae sedis</taxon>
        <taxon>Mucoromycota</taxon>
        <taxon>Glomeromycotina</taxon>
        <taxon>Glomeromycetes</taxon>
        <taxon>Diversisporales</taxon>
        <taxon>Diversisporaceae</taxon>
        <taxon>Diversispora</taxon>
    </lineage>
</organism>
<dbReference type="InterPro" id="IPR001245">
    <property type="entry name" value="Ser-Thr/Tyr_kinase_cat_dom"/>
</dbReference>
<dbReference type="GO" id="GO:0004674">
    <property type="term" value="F:protein serine/threonine kinase activity"/>
    <property type="evidence" value="ECO:0007669"/>
    <property type="project" value="TreeGrafter"/>
</dbReference>
<keyword evidence="1" id="KW-0175">Coiled coil</keyword>
<keyword evidence="5" id="KW-1185">Reference proteome</keyword>
<comment type="caution">
    <text evidence="4">The sequence shown here is derived from an EMBL/GenBank/DDBJ whole genome shotgun (WGS) entry which is preliminary data.</text>
</comment>
<dbReference type="PANTHER" id="PTHR44329">
    <property type="entry name" value="SERINE/THREONINE-PROTEIN KINASE TNNI3K-RELATED"/>
    <property type="match status" value="1"/>
</dbReference>
<dbReference type="InterPro" id="IPR011990">
    <property type="entry name" value="TPR-like_helical_dom_sf"/>
</dbReference>
<evidence type="ECO:0000256" key="2">
    <source>
        <dbReference type="SAM" id="MobiDB-lite"/>
    </source>
</evidence>
<feature type="coiled-coil region" evidence="1">
    <location>
        <begin position="71"/>
        <end position="98"/>
    </location>
</feature>
<dbReference type="OrthoDB" id="4062651at2759"/>
<dbReference type="InterPro" id="IPR051681">
    <property type="entry name" value="Ser/Thr_Kinases-Pseudokinases"/>
</dbReference>
<dbReference type="InterPro" id="IPR059179">
    <property type="entry name" value="MLKL-like_MCAfunc"/>
</dbReference>
<feature type="compositionally biased region" description="Basic and acidic residues" evidence="2">
    <location>
        <begin position="220"/>
        <end position="247"/>
    </location>
</feature>
<dbReference type="GO" id="GO:0007166">
    <property type="term" value="P:cell surface receptor signaling pathway"/>
    <property type="evidence" value="ECO:0007669"/>
    <property type="project" value="InterPro"/>
</dbReference>
<dbReference type="CDD" id="cd21037">
    <property type="entry name" value="MLKL_NTD"/>
    <property type="match status" value="1"/>
</dbReference>
<dbReference type="Gene3D" id="1.10.510.10">
    <property type="entry name" value="Transferase(Phosphotransferase) domain 1"/>
    <property type="match status" value="1"/>
</dbReference>
<dbReference type="Gene3D" id="1.20.930.20">
    <property type="entry name" value="Adaptor protein Cbl, N-terminal domain"/>
    <property type="match status" value="1"/>
</dbReference>
<proteinExistence type="predicted"/>
<feature type="domain" description="Protein kinase" evidence="3">
    <location>
        <begin position="239"/>
        <end position="515"/>
    </location>
</feature>
<evidence type="ECO:0000313" key="4">
    <source>
        <dbReference type="EMBL" id="CAG8545712.1"/>
    </source>
</evidence>
<dbReference type="SUPFAM" id="SSF81901">
    <property type="entry name" value="HCP-like"/>
    <property type="match status" value="1"/>
</dbReference>
<accession>A0A9N9AW79</accession>
<dbReference type="SUPFAM" id="SSF56112">
    <property type="entry name" value="Protein kinase-like (PK-like)"/>
    <property type="match status" value="1"/>
</dbReference>
<protein>
    <submittedName>
        <fullName evidence="4">10876_t:CDS:1</fullName>
    </submittedName>
</protein>
<dbReference type="Pfam" id="PF22215">
    <property type="entry name" value="MLKL_N"/>
    <property type="match status" value="1"/>
</dbReference>